<feature type="region of interest" description="Disordered" evidence="1">
    <location>
        <begin position="131"/>
        <end position="174"/>
    </location>
</feature>
<proteinExistence type="predicted"/>
<sequence length="660" mass="75361">MSSHHSASKPSARTEKIKSGVISTYKFGNHDLKVLNDCTVELDLMTLDKLFGDHFLIESTNSHEEEYKRLLTSNKDHTSSNKKIWITNYTANQPYQTVRDRIKSTSAINAVAQKGSHWKLDWHKEEGRLNLEEMSNGKSKGREHSRSRSRYKRPESETGNESSSSTSGDEALGTGEIRSHRSMPSLFPGYTHSLVESQNSEMTWSGRPEPSNPLSLFIGIHKKDRTVRYYGYNLTNSTRFALWWDEIADILLSRKIIKPSRAKGPKEKEAKEKGPKEKGRLIEEGNMIMIQFDPSSVNPEAGKTYFVLNICNLCDAIHGTPKDSYIHERYRVKTYSLFEYINGITVDEQYPSISIRNRLRYKVAYKSILSGLGQLLREPGGNVILDKNKGEIWKLIQKSDGAYLSKPNSTQLRITIHPLAKHQRDTSSSEYFSFSEESQRSRRPKSHSAHRIPPSVSSRDGSNQDRIPTKTGLRPRSVALAAHEGNISNLPEYNESREQHRAATSGSRSGVQSDVGQDISFFHPPTASHGNSASSTHSHAQTQKEELKERERKPSRFKVTNFFRKRQDSSDGQERTRDSHMRREEKKREKPAKKKRKDEELKEERERGKEDRKRGNRGGLSEWGWNDRREERARKSSTRGKLSFTVSIEGVGRRQRGSAA</sequence>
<dbReference type="Proteomes" id="UP000297814">
    <property type="component" value="Unassembled WGS sequence"/>
</dbReference>
<feature type="compositionally biased region" description="Basic and acidic residues" evidence="1">
    <location>
        <begin position="140"/>
        <end position="156"/>
    </location>
</feature>
<feature type="compositionally biased region" description="Low complexity" evidence="1">
    <location>
        <begin position="157"/>
        <end position="168"/>
    </location>
</feature>
<name>A0A4Z1GNB6_9HELO</name>
<dbReference type="EMBL" id="PQXK01000075">
    <property type="protein sequence ID" value="TGO38444.1"/>
    <property type="molecule type" value="Genomic_DNA"/>
</dbReference>
<feature type="compositionally biased region" description="Basic and acidic residues" evidence="1">
    <location>
        <begin position="625"/>
        <end position="634"/>
    </location>
</feature>
<evidence type="ECO:0000313" key="2">
    <source>
        <dbReference type="EMBL" id="TGO38444.1"/>
    </source>
</evidence>
<feature type="compositionally biased region" description="Polar residues" evidence="1">
    <location>
        <begin position="528"/>
        <end position="541"/>
    </location>
</feature>
<protein>
    <submittedName>
        <fullName evidence="2">Uncharacterized protein</fullName>
    </submittedName>
</protein>
<evidence type="ECO:0000256" key="1">
    <source>
        <dbReference type="SAM" id="MobiDB-lite"/>
    </source>
</evidence>
<organism evidence="2 3">
    <name type="scientific">Botrytis hyacinthi</name>
    <dbReference type="NCBI Taxonomy" id="278943"/>
    <lineage>
        <taxon>Eukaryota</taxon>
        <taxon>Fungi</taxon>
        <taxon>Dikarya</taxon>
        <taxon>Ascomycota</taxon>
        <taxon>Pezizomycotina</taxon>
        <taxon>Leotiomycetes</taxon>
        <taxon>Helotiales</taxon>
        <taxon>Sclerotiniaceae</taxon>
        <taxon>Botrytis</taxon>
    </lineage>
</organism>
<feature type="region of interest" description="Disordered" evidence="1">
    <location>
        <begin position="426"/>
        <end position="660"/>
    </location>
</feature>
<accession>A0A4Z1GNB6</accession>
<feature type="compositionally biased region" description="Basic and acidic residues" evidence="1">
    <location>
        <begin position="565"/>
        <end position="588"/>
    </location>
</feature>
<keyword evidence="3" id="KW-1185">Reference proteome</keyword>
<comment type="caution">
    <text evidence="2">The sequence shown here is derived from an EMBL/GenBank/DDBJ whole genome shotgun (WGS) entry which is preliminary data.</text>
</comment>
<feature type="compositionally biased region" description="Basic and acidic residues" evidence="1">
    <location>
        <begin position="597"/>
        <end position="613"/>
    </location>
</feature>
<feature type="compositionally biased region" description="Polar residues" evidence="1">
    <location>
        <begin position="455"/>
        <end position="466"/>
    </location>
</feature>
<gene>
    <name evidence="2" type="ORF">BHYA_0075g00480</name>
</gene>
<feature type="compositionally biased region" description="Basic residues" evidence="1">
    <location>
        <begin position="441"/>
        <end position="450"/>
    </location>
</feature>
<feature type="compositionally biased region" description="Basic and acidic residues" evidence="1">
    <location>
        <begin position="542"/>
        <end position="554"/>
    </location>
</feature>
<feature type="compositionally biased region" description="Polar residues" evidence="1">
    <location>
        <begin position="502"/>
        <end position="515"/>
    </location>
</feature>
<reference evidence="2 3" key="1">
    <citation type="submission" date="2017-12" db="EMBL/GenBank/DDBJ databases">
        <title>Comparative genomics of Botrytis spp.</title>
        <authorList>
            <person name="Valero-Jimenez C.A."/>
            <person name="Tapia P."/>
            <person name="Veloso J."/>
            <person name="Silva-Moreno E."/>
            <person name="Staats M."/>
            <person name="Valdes J.H."/>
            <person name="Van Kan J.A.L."/>
        </authorList>
    </citation>
    <scope>NUCLEOTIDE SEQUENCE [LARGE SCALE GENOMIC DNA]</scope>
    <source>
        <strain evidence="2 3">Bh0001</strain>
    </source>
</reference>
<evidence type="ECO:0000313" key="3">
    <source>
        <dbReference type="Proteomes" id="UP000297814"/>
    </source>
</evidence>
<dbReference type="AlphaFoldDB" id="A0A4Z1GNB6"/>